<dbReference type="EMBL" id="CP146275">
    <property type="protein sequence ID" value="WWT31403.1"/>
    <property type="molecule type" value="Genomic_DNA"/>
</dbReference>
<evidence type="ECO:0000313" key="2">
    <source>
        <dbReference type="Proteomes" id="UP001369958"/>
    </source>
</evidence>
<name>A0ABZ2I0J0_9HYPH</name>
<dbReference type="Pfam" id="PF06763">
    <property type="entry name" value="Minor_tail_Z"/>
    <property type="match status" value="1"/>
</dbReference>
<accession>A0ABZ2I0J0</accession>
<evidence type="ECO:0000313" key="1">
    <source>
        <dbReference type="EMBL" id="WWT31403.1"/>
    </source>
</evidence>
<gene>
    <name evidence="1" type="ORF">V6617_10180</name>
</gene>
<reference evidence="1 2" key="1">
    <citation type="submission" date="2024-02" db="EMBL/GenBank/DDBJ databases">
        <title>Complete genome sequence of Pelagibacterium nitratireducens ZH15.</title>
        <authorList>
            <person name="Zhao L.H."/>
        </authorList>
    </citation>
    <scope>NUCLEOTIDE SEQUENCE [LARGE SCALE GENOMIC DNA]</scope>
    <source>
        <strain evidence="1 2">ZH15</strain>
    </source>
</reference>
<dbReference type="InterPro" id="IPR010633">
    <property type="entry name" value="Phage_lambda_GpZ"/>
</dbReference>
<organism evidence="1 2">
    <name type="scientific">Pelagibacterium nitratireducens</name>
    <dbReference type="NCBI Taxonomy" id="1046114"/>
    <lineage>
        <taxon>Bacteria</taxon>
        <taxon>Pseudomonadati</taxon>
        <taxon>Pseudomonadota</taxon>
        <taxon>Alphaproteobacteria</taxon>
        <taxon>Hyphomicrobiales</taxon>
        <taxon>Devosiaceae</taxon>
        <taxon>Pelagibacterium</taxon>
    </lineage>
</organism>
<proteinExistence type="predicted"/>
<dbReference type="Proteomes" id="UP001369958">
    <property type="component" value="Chromosome"/>
</dbReference>
<keyword evidence="2" id="KW-1185">Reference proteome</keyword>
<protein>
    <submittedName>
        <fullName evidence="1">Phage tail protein</fullName>
    </submittedName>
</protein>
<sequence length="195" mass="22122">MHSMEIQWRDIENMRMFERAARMVGSQFEFANASRRAVNRTGDMARTRVVRALAGQTGLQQKLLRKAVKPTRANYDRIAYVMRAKGGDISLKYFKPRETRKGVSAAPFGKREVFASSFMRGGRFPHRVAVPRFHGHVFERDGRERTPITKLKSGVIIPAEMVQGETAKAFESAVRQILPVRFAHEINRLTGGAFA</sequence>
<dbReference type="RefSeq" id="WP_338606873.1">
    <property type="nucleotide sequence ID" value="NZ_CP146275.1"/>
</dbReference>